<evidence type="ECO:0000256" key="8">
    <source>
        <dbReference type="ARBA" id="ARBA00018179"/>
    </source>
</evidence>
<dbReference type="SUPFAM" id="SSF56752">
    <property type="entry name" value="D-aminoacid aminotransferase-like PLP-dependent enzymes"/>
    <property type="match status" value="1"/>
</dbReference>
<evidence type="ECO:0000256" key="10">
    <source>
        <dbReference type="ARBA" id="ARBA00022605"/>
    </source>
</evidence>
<dbReference type="GO" id="GO:0004084">
    <property type="term" value="F:branched-chain-amino-acid transaminase activity"/>
    <property type="evidence" value="ECO:0007669"/>
    <property type="project" value="UniProtKB-EC"/>
</dbReference>
<evidence type="ECO:0000256" key="13">
    <source>
        <dbReference type="ARBA" id="ARBA00023304"/>
    </source>
</evidence>
<dbReference type="EC" id="2.6.1.42" evidence="7"/>
<dbReference type="GO" id="GO:0009099">
    <property type="term" value="P:L-valine biosynthetic process"/>
    <property type="evidence" value="ECO:0007669"/>
    <property type="project" value="UniProtKB-UniPathway"/>
</dbReference>
<evidence type="ECO:0000256" key="7">
    <source>
        <dbReference type="ARBA" id="ARBA00013053"/>
    </source>
</evidence>
<sequence length="366" mass="40518">MTNLNVRVELTQNPKAKTPEDKLGFGTVFTDHLFLMDWDAEQGWHDARVVPYQNLQLDPSVGALHYGQAIFEGLKAYNNGGKVYLFRPEKNFERLNKSADRLSLPQLDEKFALEALKLFVSVDRSWVPTTPGTSLYLRPLMFNSEVGLGVHPAKKVTYLVMASPVGAYFTAGLKPMRLFVEDEYVRAAVGGVGFAKTAGNYAASLKGQLKAEEFGCQQCLWLDAKEHRYVEEGGAMNVFFKINGEYYTPALTGSILPGVTRDSMLQLLRDRGEKVHEARLDVNDLFAKAKTGELEEMFCTGTAAVVTPVGTLVRVVNHETGEKEEVAINGGETGEATKSLYEELVNLQLGLGEDRHGWLVEVCDAE</sequence>
<dbReference type="Gene3D" id="3.30.470.10">
    <property type="match status" value="1"/>
</dbReference>
<comment type="catalytic activity">
    <reaction evidence="15">
        <text>L-isoleucine + 2-oxoglutarate = (S)-3-methyl-2-oxopentanoate + L-glutamate</text>
        <dbReference type="Rhea" id="RHEA:24801"/>
        <dbReference type="ChEBI" id="CHEBI:16810"/>
        <dbReference type="ChEBI" id="CHEBI:29985"/>
        <dbReference type="ChEBI" id="CHEBI:35146"/>
        <dbReference type="ChEBI" id="CHEBI:58045"/>
        <dbReference type="EC" id="2.6.1.42"/>
    </reaction>
</comment>
<evidence type="ECO:0000256" key="17">
    <source>
        <dbReference type="PIRSR" id="PIRSR006468-1"/>
    </source>
</evidence>
<evidence type="ECO:0000256" key="6">
    <source>
        <dbReference type="ARBA" id="ARBA00009320"/>
    </source>
</evidence>
<comment type="pathway">
    <text evidence="5">Amino-acid biosynthesis; L-leucine biosynthesis; L-leucine from 3-methyl-2-oxobutanoate: step 4/4.</text>
</comment>
<dbReference type="NCBIfam" id="TIGR01123">
    <property type="entry name" value="ilvE_II"/>
    <property type="match status" value="1"/>
</dbReference>
<comment type="caution">
    <text evidence="18">The sequence shown here is derived from an EMBL/GenBank/DDBJ whole genome shotgun (WGS) entry which is preliminary data.</text>
</comment>
<dbReference type="CDD" id="cd01557">
    <property type="entry name" value="BCAT_beta_family"/>
    <property type="match status" value="1"/>
</dbReference>
<evidence type="ECO:0000256" key="5">
    <source>
        <dbReference type="ARBA" id="ARBA00005072"/>
    </source>
</evidence>
<dbReference type="PIRSF" id="PIRSF006468">
    <property type="entry name" value="BCAT1"/>
    <property type="match status" value="1"/>
</dbReference>
<dbReference type="InterPro" id="IPR043131">
    <property type="entry name" value="BCAT-like_N"/>
</dbReference>
<comment type="function">
    <text evidence="2">Acts on leucine, isoleucine and valine.</text>
</comment>
<feature type="modified residue" description="N6-(pyridoxal phosphate)lysine" evidence="17">
    <location>
        <position position="196"/>
    </location>
</feature>
<dbReference type="EMBL" id="NRJG01000024">
    <property type="protein sequence ID" value="RIY39839.1"/>
    <property type="molecule type" value="Genomic_DNA"/>
</dbReference>
<evidence type="ECO:0000256" key="12">
    <source>
        <dbReference type="ARBA" id="ARBA00022898"/>
    </source>
</evidence>
<accession>A0A3A1YRG5</accession>
<evidence type="ECO:0000256" key="3">
    <source>
        <dbReference type="ARBA" id="ARBA00004824"/>
    </source>
</evidence>
<dbReference type="InterPro" id="IPR033939">
    <property type="entry name" value="BCAT_family"/>
</dbReference>
<evidence type="ECO:0000256" key="15">
    <source>
        <dbReference type="ARBA" id="ARBA00048798"/>
    </source>
</evidence>
<dbReference type="InterPro" id="IPR036038">
    <property type="entry name" value="Aminotransferase-like"/>
</dbReference>
<evidence type="ECO:0000256" key="1">
    <source>
        <dbReference type="ARBA" id="ARBA00001933"/>
    </source>
</evidence>
<dbReference type="UniPathway" id="UPA00048">
    <property type="reaction ID" value="UER00073"/>
</dbReference>
<comment type="catalytic activity">
    <reaction evidence="16">
        <text>L-leucine + 2-oxoglutarate = 4-methyl-2-oxopentanoate + L-glutamate</text>
        <dbReference type="Rhea" id="RHEA:18321"/>
        <dbReference type="ChEBI" id="CHEBI:16810"/>
        <dbReference type="ChEBI" id="CHEBI:17865"/>
        <dbReference type="ChEBI" id="CHEBI:29985"/>
        <dbReference type="ChEBI" id="CHEBI:57427"/>
        <dbReference type="EC" id="2.6.1.42"/>
    </reaction>
</comment>
<evidence type="ECO:0000313" key="19">
    <source>
        <dbReference type="Proteomes" id="UP000265916"/>
    </source>
</evidence>
<evidence type="ECO:0000256" key="16">
    <source>
        <dbReference type="ARBA" id="ARBA00049229"/>
    </source>
</evidence>
<comment type="pathway">
    <text evidence="4">Amino-acid biosynthesis; L-valine biosynthesis; L-valine from pyruvate: step 4/4.</text>
</comment>
<name>A0A3A1YRG5_9GAMM</name>
<comment type="cofactor">
    <cofactor evidence="1">
        <name>pyridoxal 5'-phosphate</name>
        <dbReference type="ChEBI" id="CHEBI:597326"/>
    </cofactor>
</comment>
<gene>
    <name evidence="18" type="ORF">CKF58_01540</name>
</gene>
<dbReference type="PANTHER" id="PTHR11825:SF44">
    <property type="entry name" value="BRANCHED-CHAIN-AMINO-ACID AMINOTRANSFERASE"/>
    <property type="match status" value="1"/>
</dbReference>
<dbReference type="OrthoDB" id="9804984at2"/>
<evidence type="ECO:0000256" key="14">
    <source>
        <dbReference type="ARBA" id="ARBA00048212"/>
    </source>
</evidence>
<keyword evidence="10" id="KW-0028">Amino-acid biosynthesis</keyword>
<evidence type="ECO:0000313" key="18">
    <source>
        <dbReference type="EMBL" id="RIY39839.1"/>
    </source>
</evidence>
<proteinExistence type="inferred from homology"/>
<evidence type="ECO:0000256" key="2">
    <source>
        <dbReference type="ARBA" id="ARBA00003109"/>
    </source>
</evidence>
<evidence type="ECO:0000256" key="9">
    <source>
        <dbReference type="ARBA" id="ARBA00022576"/>
    </source>
</evidence>
<dbReference type="Gene3D" id="3.20.10.10">
    <property type="entry name" value="D-amino Acid Aminotransferase, subunit A, domain 2"/>
    <property type="match status" value="1"/>
</dbReference>
<reference evidence="18 19" key="1">
    <citation type="submission" date="2017-08" db="EMBL/GenBank/DDBJ databases">
        <title>Reclassification of Bisgaard taxon 37 and 44.</title>
        <authorList>
            <person name="Christensen H."/>
        </authorList>
    </citation>
    <scope>NUCLEOTIDE SEQUENCE [LARGE SCALE GENOMIC DNA]</scope>
    <source>
        <strain evidence="18 19">111</strain>
    </source>
</reference>
<comment type="similarity">
    <text evidence="6">Belongs to the class-IV pyridoxal-phosphate-dependent aminotransferase family.</text>
</comment>
<dbReference type="AlphaFoldDB" id="A0A3A1YRG5"/>
<dbReference type="InterPro" id="IPR005786">
    <property type="entry name" value="B_amino_transII"/>
</dbReference>
<keyword evidence="19" id="KW-1185">Reference proteome</keyword>
<dbReference type="UniPathway" id="UPA00047">
    <property type="reaction ID" value="UER00058"/>
</dbReference>
<evidence type="ECO:0000256" key="4">
    <source>
        <dbReference type="ARBA" id="ARBA00004931"/>
    </source>
</evidence>
<comment type="pathway">
    <text evidence="3">Amino-acid biosynthesis; L-isoleucine biosynthesis; L-isoleucine from 2-oxobutanoate: step 4/4.</text>
</comment>
<dbReference type="InterPro" id="IPR043132">
    <property type="entry name" value="BCAT-like_C"/>
</dbReference>
<keyword evidence="13" id="KW-0100">Branched-chain amino acid biosynthesis</keyword>
<dbReference type="UniPathway" id="UPA00049">
    <property type="reaction ID" value="UER00062"/>
</dbReference>
<keyword evidence="12" id="KW-0663">Pyridoxal phosphate</keyword>
<dbReference type="PANTHER" id="PTHR11825">
    <property type="entry name" value="SUBGROUP IIII AMINOTRANSFERASE"/>
    <property type="match status" value="1"/>
</dbReference>
<keyword evidence="9 18" id="KW-0032">Aminotransferase</keyword>
<dbReference type="Pfam" id="PF01063">
    <property type="entry name" value="Aminotran_4"/>
    <property type="match status" value="1"/>
</dbReference>
<dbReference type="Proteomes" id="UP000265916">
    <property type="component" value="Unassembled WGS sequence"/>
</dbReference>
<dbReference type="GO" id="GO:0009097">
    <property type="term" value="P:isoleucine biosynthetic process"/>
    <property type="evidence" value="ECO:0007669"/>
    <property type="project" value="UniProtKB-UniPathway"/>
</dbReference>
<comment type="catalytic activity">
    <reaction evidence="14">
        <text>L-valine + 2-oxoglutarate = 3-methyl-2-oxobutanoate + L-glutamate</text>
        <dbReference type="Rhea" id="RHEA:24813"/>
        <dbReference type="ChEBI" id="CHEBI:11851"/>
        <dbReference type="ChEBI" id="CHEBI:16810"/>
        <dbReference type="ChEBI" id="CHEBI:29985"/>
        <dbReference type="ChEBI" id="CHEBI:57762"/>
        <dbReference type="EC" id="2.6.1.42"/>
    </reaction>
</comment>
<dbReference type="RefSeq" id="WP_119530233.1">
    <property type="nucleotide sequence ID" value="NZ_JBHSSP010000006.1"/>
</dbReference>
<dbReference type="NCBIfam" id="NF009897">
    <property type="entry name" value="PRK13357.1"/>
    <property type="match status" value="1"/>
</dbReference>
<dbReference type="InterPro" id="IPR001544">
    <property type="entry name" value="Aminotrans_IV"/>
</dbReference>
<keyword evidence="11 18" id="KW-0808">Transferase</keyword>
<evidence type="ECO:0000256" key="11">
    <source>
        <dbReference type="ARBA" id="ARBA00022679"/>
    </source>
</evidence>
<dbReference type="GO" id="GO:0009098">
    <property type="term" value="P:L-leucine biosynthetic process"/>
    <property type="evidence" value="ECO:0007669"/>
    <property type="project" value="UniProtKB-UniPathway"/>
</dbReference>
<protein>
    <recommendedName>
        <fullName evidence="8">Branched-chain-amino-acid aminotransferase</fullName>
        <ecNumber evidence="7">2.6.1.42</ecNumber>
    </recommendedName>
</protein>
<organism evidence="18 19">
    <name type="scientific">Psittacicella hinzii</name>
    <dbReference type="NCBI Taxonomy" id="2028575"/>
    <lineage>
        <taxon>Bacteria</taxon>
        <taxon>Pseudomonadati</taxon>
        <taxon>Pseudomonadota</taxon>
        <taxon>Gammaproteobacteria</taxon>
        <taxon>Pasteurellales</taxon>
        <taxon>Psittacicellaceae</taxon>
        <taxon>Psittacicella</taxon>
    </lineage>
</organism>